<dbReference type="SUPFAM" id="SSF75304">
    <property type="entry name" value="Amidase signature (AS) enzymes"/>
    <property type="match status" value="1"/>
</dbReference>
<dbReference type="RefSeq" id="WP_188896245.1">
    <property type="nucleotide sequence ID" value="NZ_BMMZ01000007.1"/>
</dbReference>
<dbReference type="InterPro" id="IPR023631">
    <property type="entry name" value="Amidase_dom"/>
</dbReference>
<dbReference type="PANTHER" id="PTHR42678">
    <property type="entry name" value="AMIDASE"/>
    <property type="match status" value="1"/>
</dbReference>
<dbReference type="Gene3D" id="3.90.1300.10">
    <property type="entry name" value="Amidase signature (AS) domain"/>
    <property type="match status" value="1"/>
</dbReference>
<evidence type="ECO:0000313" key="2">
    <source>
        <dbReference type="EMBL" id="GGL70003.1"/>
    </source>
</evidence>
<evidence type="ECO:0000313" key="3">
    <source>
        <dbReference type="Proteomes" id="UP000613840"/>
    </source>
</evidence>
<dbReference type="Pfam" id="PF01425">
    <property type="entry name" value="Amidase"/>
    <property type="match status" value="1"/>
</dbReference>
<feature type="domain" description="Amidase" evidence="1">
    <location>
        <begin position="31"/>
        <end position="402"/>
    </location>
</feature>
<gene>
    <name evidence="2" type="ORF">GCM10011575_30690</name>
</gene>
<reference evidence="2" key="2">
    <citation type="submission" date="2020-09" db="EMBL/GenBank/DDBJ databases">
        <authorList>
            <person name="Sun Q."/>
            <person name="Zhou Y."/>
        </authorList>
    </citation>
    <scope>NUCLEOTIDE SEQUENCE</scope>
    <source>
        <strain evidence="2">CGMCC 4.7306</strain>
    </source>
</reference>
<keyword evidence="3" id="KW-1185">Reference proteome</keyword>
<sequence length="495" mass="52233">MVDRPRIPDLATAGAPELTAGLAAGRFTSVDLVVAYLERIEAISIGGPHLNAIRSINPDVYLEAELLDRQRALGELRGPLHGIPVLIKDNIDVAGMPTTAGSIALANSYPVADAPIITRLRQAGAVILGKANLTEYANFTADNMPSGYSSLGGQVINPYDASQTPSGSSSGSGVAAAAGLAPLTIGSETSGSILSPAQANSVVGIKPTVGAVSRTGIIPISASQDTAGPMTKTVYDAAVLLSAIIGIDPEDPATADNPLVGVDLVSGLSSNALDGVRLGYVEDDQRLYADALEVLRTLGAELIKVTVGDTEADGILALEFQRDLNAYLARLPEDAPIKSFAQIRQYNIDHPQGRKFGQARFDQGAAVDLSDPEQLEAYEKLRDQGIRETQNRIDSVLDDHDLVAIVSCSATVGVGARAGYPSVSVPIGYQAENLRPVSITFLGTRWAEPTLLPLAYAYEQASRLRKTPEEINPSLFRGSILHDQWDATVILPERP</sequence>
<accession>A0A917SBK4</accession>
<evidence type="ECO:0000259" key="1">
    <source>
        <dbReference type="Pfam" id="PF01425"/>
    </source>
</evidence>
<dbReference type="AlphaFoldDB" id="A0A917SBK4"/>
<dbReference type="PANTHER" id="PTHR42678:SF34">
    <property type="entry name" value="OS04G0183300 PROTEIN"/>
    <property type="match status" value="1"/>
</dbReference>
<dbReference type="InterPro" id="IPR036928">
    <property type="entry name" value="AS_sf"/>
</dbReference>
<name>A0A917SBK4_9ACTN</name>
<organism evidence="2 3">
    <name type="scientific">Microlunatus endophyticus</name>
    <dbReference type="NCBI Taxonomy" id="1716077"/>
    <lineage>
        <taxon>Bacteria</taxon>
        <taxon>Bacillati</taxon>
        <taxon>Actinomycetota</taxon>
        <taxon>Actinomycetes</taxon>
        <taxon>Propionibacteriales</taxon>
        <taxon>Propionibacteriaceae</taxon>
        <taxon>Microlunatus</taxon>
    </lineage>
</organism>
<dbReference type="EMBL" id="BMMZ01000007">
    <property type="protein sequence ID" value="GGL70003.1"/>
    <property type="molecule type" value="Genomic_DNA"/>
</dbReference>
<dbReference type="Proteomes" id="UP000613840">
    <property type="component" value="Unassembled WGS sequence"/>
</dbReference>
<reference evidence="2" key="1">
    <citation type="journal article" date="2014" name="Int. J. Syst. Evol. Microbiol.">
        <title>Complete genome sequence of Corynebacterium casei LMG S-19264T (=DSM 44701T), isolated from a smear-ripened cheese.</title>
        <authorList>
            <consortium name="US DOE Joint Genome Institute (JGI-PGF)"/>
            <person name="Walter F."/>
            <person name="Albersmeier A."/>
            <person name="Kalinowski J."/>
            <person name="Ruckert C."/>
        </authorList>
    </citation>
    <scope>NUCLEOTIDE SEQUENCE</scope>
    <source>
        <strain evidence="2">CGMCC 4.7306</strain>
    </source>
</reference>
<proteinExistence type="predicted"/>
<comment type="caution">
    <text evidence="2">The sequence shown here is derived from an EMBL/GenBank/DDBJ whole genome shotgun (WGS) entry which is preliminary data.</text>
</comment>
<protein>
    <submittedName>
        <fullName evidence="2">Amidase</fullName>
    </submittedName>
</protein>